<dbReference type="InterPro" id="IPR000719">
    <property type="entry name" value="Prot_kinase_dom"/>
</dbReference>
<keyword evidence="5" id="KW-0418">Kinase</keyword>
<dbReference type="PANTHER" id="PTHR43289">
    <property type="entry name" value="MITOGEN-ACTIVATED PROTEIN KINASE KINASE KINASE 20-RELATED"/>
    <property type="match status" value="1"/>
</dbReference>
<feature type="transmembrane region" description="Helical" evidence="8">
    <location>
        <begin position="280"/>
        <end position="302"/>
    </location>
</feature>
<sequence>MALKEYRPPPGASPAWPRDGTWRQIEHQAWLLRGLPRTDHLVRVRDEFLGATSGPGLGGDPRSPHKAFDTPFVAMEWIEGARPDVLLQADRATLSQRLGWVQDLAEAVDLLHSVSRTGRFPLVHGDIKPGNCLITPGRGLVLVDTGALQVADGIGEFRGLRSPPYAAPEVLAGPGQRRGTATDLYSLGAVAFFLLTSNPPPNAEYDDYLVLAHAELMRCADIDGERRPLVAAHLLRLLDTDPAQRSQTSAVQWARELIELVQHPSPSLVIGSRSRRSRRIAALVGGVTTLVAGAAVASTLIAGPSAMPPSDAAGSQAGNLTGVSSTPSLLPGGTTTSSTAPGTSWPRKAFADLPAFTAGGGPLLYEQTLTAPSPDWPEVAQTGYETRYRDGAYDAHILDHGAYQPIPGPDTASSTDDVVSATASVQSGQGGWGVWCRGSDNEGSERYAFLLSHAGAVQIIGPDGGGTGWVYIDGLDVAGPTTLSARCADVADGPVELTLAVNGRTALSYKPPMTALLGPGYAGLEEMSFSEVNGPTITARYGHFDIRRAAR</sequence>
<evidence type="ECO:0000256" key="4">
    <source>
        <dbReference type="ARBA" id="ARBA00022741"/>
    </source>
</evidence>
<feature type="region of interest" description="Disordered" evidence="7">
    <location>
        <begin position="307"/>
        <end position="346"/>
    </location>
</feature>
<comment type="caution">
    <text evidence="10">The sequence shown here is derived from an EMBL/GenBank/DDBJ whole genome shotgun (WGS) entry which is preliminary data.</text>
</comment>
<feature type="domain" description="Protein kinase" evidence="9">
    <location>
        <begin position="1"/>
        <end position="266"/>
    </location>
</feature>
<accession>A0ABU2NIZ9</accession>
<dbReference type="PANTHER" id="PTHR43289:SF6">
    <property type="entry name" value="SERINE_THREONINE-PROTEIN KINASE NEKL-3"/>
    <property type="match status" value="1"/>
</dbReference>
<evidence type="ECO:0000256" key="2">
    <source>
        <dbReference type="ARBA" id="ARBA00022527"/>
    </source>
</evidence>
<dbReference type="InterPro" id="IPR011009">
    <property type="entry name" value="Kinase-like_dom_sf"/>
</dbReference>
<keyword evidence="8" id="KW-0472">Membrane</keyword>
<organism evidence="10 11">
    <name type="scientific">Pseudonocardia charpentierae</name>
    <dbReference type="NCBI Taxonomy" id="3075545"/>
    <lineage>
        <taxon>Bacteria</taxon>
        <taxon>Bacillati</taxon>
        <taxon>Actinomycetota</taxon>
        <taxon>Actinomycetes</taxon>
        <taxon>Pseudonocardiales</taxon>
        <taxon>Pseudonocardiaceae</taxon>
        <taxon>Pseudonocardia</taxon>
    </lineage>
</organism>
<dbReference type="Pfam" id="PF00069">
    <property type="entry name" value="Pkinase"/>
    <property type="match status" value="1"/>
</dbReference>
<keyword evidence="11" id="KW-1185">Reference proteome</keyword>
<dbReference type="SUPFAM" id="SSF56112">
    <property type="entry name" value="Protein kinase-like (PK-like)"/>
    <property type="match status" value="1"/>
</dbReference>
<keyword evidence="3" id="KW-0808">Transferase</keyword>
<evidence type="ECO:0000256" key="6">
    <source>
        <dbReference type="ARBA" id="ARBA00022840"/>
    </source>
</evidence>
<proteinExistence type="predicted"/>
<keyword evidence="2" id="KW-0723">Serine/threonine-protein kinase</keyword>
<dbReference type="PROSITE" id="PS00108">
    <property type="entry name" value="PROTEIN_KINASE_ST"/>
    <property type="match status" value="1"/>
</dbReference>
<keyword evidence="8" id="KW-1133">Transmembrane helix</keyword>
<dbReference type="EC" id="2.7.11.1" evidence="1"/>
<evidence type="ECO:0000256" key="8">
    <source>
        <dbReference type="SAM" id="Phobius"/>
    </source>
</evidence>
<feature type="compositionally biased region" description="Low complexity" evidence="7">
    <location>
        <begin position="324"/>
        <end position="344"/>
    </location>
</feature>
<keyword evidence="4" id="KW-0547">Nucleotide-binding</keyword>
<evidence type="ECO:0000313" key="10">
    <source>
        <dbReference type="EMBL" id="MDT0353946.1"/>
    </source>
</evidence>
<evidence type="ECO:0000256" key="1">
    <source>
        <dbReference type="ARBA" id="ARBA00012513"/>
    </source>
</evidence>
<dbReference type="EMBL" id="JAVREJ010000055">
    <property type="protein sequence ID" value="MDT0353946.1"/>
    <property type="molecule type" value="Genomic_DNA"/>
</dbReference>
<keyword evidence="6" id="KW-0067">ATP-binding</keyword>
<evidence type="ECO:0000313" key="11">
    <source>
        <dbReference type="Proteomes" id="UP001183202"/>
    </source>
</evidence>
<evidence type="ECO:0000259" key="9">
    <source>
        <dbReference type="PROSITE" id="PS50011"/>
    </source>
</evidence>
<evidence type="ECO:0000256" key="5">
    <source>
        <dbReference type="ARBA" id="ARBA00022777"/>
    </source>
</evidence>
<name>A0ABU2NIZ9_9PSEU</name>
<dbReference type="SMART" id="SM00220">
    <property type="entry name" value="S_TKc"/>
    <property type="match status" value="1"/>
</dbReference>
<dbReference type="RefSeq" id="WP_311560456.1">
    <property type="nucleotide sequence ID" value="NZ_JAVREJ010000055.1"/>
</dbReference>
<dbReference type="Gene3D" id="1.10.510.10">
    <property type="entry name" value="Transferase(Phosphotransferase) domain 1"/>
    <property type="match status" value="1"/>
</dbReference>
<dbReference type="Proteomes" id="UP001183202">
    <property type="component" value="Unassembled WGS sequence"/>
</dbReference>
<dbReference type="PROSITE" id="PS50011">
    <property type="entry name" value="PROTEIN_KINASE_DOM"/>
    <property type="match status" value="1"/>
</dbReference>
<dbReference type="InterPro" id="IPR008271">
    <property type="entry name" value="Ser/Thr_kinase_AS"/>
</dbReference>
<gene>
    <name evidence="10" type="ORF">RM445_31145</name>
</gene>
<evidence type="ECO:0000256" key="3">
    <source>
        <dbReference type="ARBA" id="ARBA00022679"/>
    </source>
</evidence>
<protein>
    <recommendedName>
        <fullName evidence="1">non-specific serine/threonine protein kinase</fullName>
        <ecNumber evidence="1">2.7.11.1</ecNumber>
    </recommendedName>
</protein>
<keyword evidence="8" id="KW-0812">Transmembrane</keyword>
<reference evidence="11" key="1">
    <citation type="submission" date="2023-07" db="EMBL/GenBank/DDBJ databases">
        <title>30 novel species of actinomycetes from the DSMZ collection.</title>
        <authorList>
            <person name="Nouioui I."/>
        </authorList>
    </citation>
    <scope>NUCLEOTIDE SEQUENCE [LARGE SCALE GENOMIC DNA]</scope>
    <source>
        <strain evidence="11">DSM 45834</strain>
    </source>
</reference>
<evidence type="ECO:0000256" key="7">
    <source>
        <dbReference type="SAM" id="MobiDB-lite"/>
    </source>
</evidence>